<evidence type="ECO:0000256" key="1">
    <source>
        <dbReference type="ARBA" id="ARBA00004684"/>
    </source>
</evidence>
<dbReference type="InterPro" id="IPR008949">
    <property type="entry name" value="Isoprenoid_synthase_dom_sf"/>
</dbReference>
<gene>
    <name evidence="3" type="ORF">N798_05450</name>
</gene>
<accession>A0ABR4XF44</accession>
<keyword evidence="4" id="KW-1185">Reference proteome</keyword>
<evidence type="ECO:0000313" key="3">
    <source>
        <dbReference type="EMBL" id="KGN33432.1"/>
    </source>
</evidence>
<evidence type="ECO:0000313" key="4">
    <source>
        <dbReference type="Proteomes" id="UP000029990"/>
    </source>
</evidence>
<dbReference type="SFLD" id="SFLDG01018">
    <property type="entry name" value="Squalene/Phytoene_Synthase_Lik"/>
    <property type="match status" value="1"/>
</dbReference>
<dbReference type="CDD" id="cd00683">
    <property type="entry name" value="Trans_IPPS_HH"/>
    <property type="match status" value="1"/>
</dbReference>
<dbReference type="SUPFAM" id="SSF48576">
    <property type="entry name" value="Terpenoid synthases"/>
    <property type="match status" value="1"/>
</dbReference>
<dbReference type="SFLD" id="SFLDS00005">
    <property type="entry name" value="Isoprenoid_Synthase_Type_I"/>
    <property type="match status" value="1"/>
</dbReference>
<reference evidence="3 4" key="1">
    <citation type="submission" date="2013-08" db="EMBL/GenBank/DDBJ databases">
        <title>The genome sequence of Knoellia flava.</title>
        <authorList>
            <person name="Zhu W."/>
            <person name="Wang G."/>
        </authorList>
    </citation>
    <scope>NUCLEOTIDE SEQUENCE [LARGE SCALE GENOMIC DNA]</scope>
    <source>
        <strain evidence="3 4">TL1</strain>
    </source>
</reference>
<dbReference type="InterPro" id="IPR044843">
    <property type="entry name" value="Trans_IPPS_bact-type"/>
</dbReference>
<sequence length="303" mass="33291">MMLRRHPKDGSSGWAQAEQRQFDAVARDTAARVIRTYSSSFGLASRLLGEPVRGRIRDVYAFVRLADEIVDGPIGVSRPDRAEAALDRFEDETRQALVDGYSPNLVVHAFAGTARRCGIDDELIAPFLRSMRADLTVTEHDEQSFLDYVYGSAEVVGLMCLRVFMIDGAPAPVVVTPSAELEEGARRLGAAFQKVNFLRDLGEDFHVRGRRYFPGIDPDALTEADKHRILDDIDSDLATSKASVDALPKSSRVAVAAAHSLFDELSARLRATPASLIPQQRVRVPSSVKNRIAMTSLVRGLTP</sequence>
<proteinExistence type="predicted"/>
<dbReference type="Proteomes" id="UP000029990">
    <property type="component" value="Unassembled WGS sequence"/>
</dbReference>
<dbReference type="PROSITE" id="PS01045">
    <property type="entry name" value="SQUALEN_PHYTOEN_SYN_2"/>
    <property type="match status" value="1"/>
</dbReference>
<dbReference type="Pfam" id="PF00494">
    <property type="entry name" value="SQS_PSY"/>
    <property type="match status" value="1"/>
</dbReference>
<keyword evidence="2" id="KW-0808">Transferase</keyword>
<organism evidence="3 4">
    <name type="scientific">Knoellia flava TL1</name>
    <dbReference type="NCBI Taxonomy" id="1385518"/>
    <lineage>
        <taxon>Bacteria</taxon>
        <taxon>Bacillati</taxon>
        <taxon>Actinomycetota</taxon>
        <taxon>Actinomycetes</taxon>
        <taxon>Micrococcales</taxon>
        <taxon>Intrasporangiaceae</taxon>
        <taxon>Knoellia</taxon>
    </lineage>
</organism>
<protein>
    <submittedName>
        <fullName evidence="3">Phytoene synthase</fullName>
    </submittedName>
</protein>
<dbReference type="InterPro" id="IPR033904">
    <property type="entry name" value="Trans_IPPS_HH"/>
</dbReference>
<name>A0ABR4XF44_9MICO</name>
<dbReference type="Gene3D" id="1.10.600.10">
    <property type="entry name" value="Farnesyl Diphosphate Synthase"/>
    <property type="match status" value="1"/>
</dbReference>
<dbReference type="EMBL" id="AVPI01000012">
    <property type="protein sequence ID" value="KGN33432.1"/>
    <property type="molecule type" value="Genomic_DNA"/>
</dbReference>
<dbReference type="InterPro" id="IPR002060">
    <property type="entry name" value="Squ/phyt_synthse"/>
</dbReference>
<dbReference type="SFLD" id="SFLDG01212">
    <property type="entry name" value="Phytoene_synthase_like"/>
    <property type="match status" value="1"/>
</dbReference>
<comment type="caution">
    <text evidence="3">The sequence shown here is derived from an EMBL/GenBank/DDBJ whole genome shotgun (WGS) entry which is preliminary data.</text>
</comment>
<dbReference type="PANTHER" id="PTHR31480">
    <property type="entry name" value="BIFUNCTIONAL LYCOPENE CYCLASE/PHYTOENE SYNTHASE"/>
    <property type="match status" value="1"/>
</dbReference>
<comment type="pathway">
    <text evidence="1">Carotenoid biosynthesis; phytoene biosynthesis.</text>
</comment>
<dbReference type="InterPro" id="IPR019845">
    <property type="entry name" value="Squalene/phytoene_synthase_CS"/>
</dbReference>
<evidence type="ECO:0000256" key="2">
    <source>
        <dbReference type="ARBA" id="ARBA00022679"/>
    </source>
</evidence>